<keyword evidence="3" id="KW-0175">Coiled coil</keyword>
<feature type="domain" description="Mon2/Sec7/BIG1-like dimerisation and cyclophilin-binding" evidence="6">
    <location>
        <begin position="4"/>
        <end position="175"/>
    </location>
</feature>
<gene>
    <name evidence="7" type="ORF">Tdes44962_MAKER07248</name>
</gene>
<organism evidence="7 8">
    <name type="scientific">Teratosphaeria destructans</name>
    <dbReference type="NCBI Taxonomy" id="418781"/>
    <lineage>
        <taxon>Eukaryota</taxon>
        <taxon>Fungi</taxon>
        <taxon>Dikarya</taxon>
        <taxon>Ascomycota</taxon>
        <taxon>Pezizomycotina</taxon>
        <taxon>Dothideomycetes</taxon>
        <taxon>Dothideomycetidae</taxon>
        <taxon>Mycosphaerellales</taxon>
        <taxon>Teratosphaeriaceae</taxon>
        <taxon>Teratosphaeria</taxon>
    </lineage>
</organism>
<evidence type="ECO:0000259" key="4">
    <source>
        <dbReference type="Pfam" id="PF12783"/>
    </source>
</evidence>
<proteinExistence type="predicted"/>
<keyword evidence="1" id="KW-0813">Transport</keyword>
<accession>A0A9W7W621</accession>
<dbReference type="InterPro" id="IPR016024">
    <property type="entry name" value="ARM-type_fold"/>
</dbReference>
<dbReference type="InterPro" id="IPR032817">
    <property type="entry name" value="Mon2_C"/>
</dbReference>
<comment type="caution">
    <text evidence="7">The sequence shown here is derived from an EMBL/GenBank/DDBJ whole genome shotgun (WGS) entry which is preliminary data.</text>
</comment>
<evidence type="ECO:0000259" key="5">
    <source>
        <dbReference type="Pfam" id="PF16206"/>
    </source>
</evidence>
<keyword evidence="8" id="KW-1185">Reference proteome</keyword>
<protein>
    <submittedName>
        <fullName evidence="7">C-terminal region of Mon2 protein</fullName>
    </submittedName>
</protein>
<reference evidence="7 8" key="1">
    <citation type="journal article" date="2018" name="IMA Fungus">
        <title>IMA Genome-F 10: Nine draft genome sequences of Claviceps purpurea s.lat., including C. arundinis, C. humidiphila, and C. cf. spartinae, pseudomolecules for the pitch canker pathogen Fusarium circinatum, draft genome of Davidsoniella eucalypti, Grosmannia galeiformis, Quambalaria eucalypti, and Teratosphaeria destructans.</title>
        <authorList>
            <person name="Wingfield B.D."/>
            <person name="Liu M."/>
            <person name="Nguyen H.D."/>
            <person name="Lane F.A."/>
            <person name="Morgan S.W."/>
            <person name="De Vos L."/>
            <person name="Wilken P.M."/>
            <person name="Duong T.A."/>
            <person name="Aylward J."/>
            <person name="Coetzee M.P."/>
            <person name="Dadej K."/>
            <person name="De Beer Z.W."/>
            <person name="Findlay W."/>
            <person name="Havenga M."/>
            <person name="Kolarik M."/>
            <person name="Menzies J.G."/>
            <person name="Naidoo K."/>
            <person name="Pochopski O."/>
            <person name="Shoukouhi P."/>
            <person name="Santana Q.C."/>
            <person name="Seifert K.A."/>
            <person name="Soal N."/>
            <person name="Steenkamp E.T."/>
            <person name="Tatham C.T."/>
            <person name="van der Nest M.A."/>
            <person name="Wingfield M.J."/>
        </authorList>
    </citation>
    <scope>NUCLEOTIDE SEQUENCE [LARGE SCALE GENOMIC DNA]</scope>
    <source>
        <strain evidence="7">CMW44962</strain>
    </source>
</reference>
<dbReference type="InterPro" id="IPR032629">
    <property type="entry name" value="DCB_dom"/>
</dbReference>
<dbReference type="Pfam" id="PF12783">
    <property type="entry name" value="Sec7-like_HUS"/>
    <property type="match status" value="1"/>
</dbReference>
<evidence type="ECO:0000313" key="7">
    <source>
        <dbReference type="EMBL" id="KAH9844609.1"/>
    </source>
</evidence>
<dbReference type="SUPFAM" id="SSF48371">
    <property type="entry name" value="ARM repeat"/>
    <property type="match status" value="1"/>
</dbReference>
<evidence type="ECO:0000259" key="6">
    <source>
        <dbReference type="Pfam" id="PF16213"/>
    </source>
</evidence>
<reference evidence="7 8" key="2">
    <citation type="journal article" date="2021" name="Curr. Genet.">
        <title>Genetic response to nitrogen starvation in the aggressive Eucalyptus foliar pathogen Teratosphaeria destructans.</title>
        <authorList>
            <person name="Havenga M."/>
            <person name="Wingfield B.D."/>
            <person name="Wingfield M.J."/>
            <person name="Dreyer L.L."/>
            <person name="Roets F."/>
            <person name="Aylward J."/>
        </authorList>
    </citation>
    <scope>NUCLEOTIDE SEQUENCE [LARGE SCALE GENOMIC DNA]</scope>
    <source>
        <strain evidence="7">CMW44962</strain>
    </source>
</reference>
<sequence length="1680" mass="182980">MSASLLANELANLVSEAKRKNTDLRNAAEKSLQELKALPQTSEQQIAADLRSRPAFIDPFLIACETRNTKFAGSGVVCLQRLVISKGLPKQRLKDALDAFNACTELGLDLQLKVLQALPSLLQNYAEDLKDDLLASALQVCASLQSTKVPTVSGVASATLQQLVTALFEKVTDEDRKSNSIPTTAEVPGDDGPISLRPAAFDAYRTFRDLVLAAEERSTKFVQLKALSPDTSLELISSCLQGNPKLFLSHPELSSVMRANLFPLVTRILAEKQSFPVTVRSMRVLAFLLCRHFSRFPEECEVAIGLLTQSLDSDVALPWKRALSMEVIRDLFASGNLIVEAYATFDQAEVGGKPIIQDLLSAFVRLSAEKPAAIGLGQQSSVPIGPVSHKESGTEATTMEAAGGVAGVFGSAFGVLEAPISGISPQWSVPKTGCLDQLDKAEAPSLPDTYIYALVLECLNSLSEGLAKVVLPLTVHPSTSEQKSRVDSNFDMDEHTTHLSRSQSFRKRAVPLNPLEMETPLTVRARAVAALVDSCWPAVLATTSTFLNAALEEHYYRNLIKTFQRFAQVAGLLRLNTPRDALMTTLSKAAVPPHVLNSVINDGAKSPSTESTRVFSNPKGLLSVDSFASQASSVSTDRERHSSIEPARSTLSTRNLLCLRALLNLAIALGPTLGSAFNVVVDALKQADIILSTGLPHQAIRQATVGSQKGPDSAVAVQAFSAEVTAVEAAASRLLESTAEYPNDAFSAVLRAFLRLLSGRTLEPHSSPRIASPAGTPMLKERNFSGLPGISTFAEMQERDYHFVIPKLGDLARLNISRFVSNDPHESGWSSLIDELVQISSMGGKPRNARRASTDVLCRIAAEVITEVAEDDEQIRAVIQQRAIGVLVHLVNGLYLGDGDLTSTDLEIQVHVLQALRAILERSGDTVVSGWDETVAILGTAFERNTSCSPQQGGEIAVDWEHIGSGLVSVPVGRAAFEAAQLVCSDFLPSLPVAVMPSLTEVLYRFITQTEELNIALTTVTMAWNVADYLFGSVTPGDLAALAATMEEADDVRRETQKAATGRRAAQVLFVLFRLREAINGTKKEVRNATFQTMCSIFKNYGRQLEPASWELMLRNIVIRVATDDAITRLAEAEPDRTQMSDHEEQDVEMSRIIIGGISDTVAQHLRTIEQIKKLPSLWEVLLSTFEAYIDCERQSLNAAVFGALAKVVAQVETGSTTWTTPAYRTVALWLKRLPEQAEGPSSRDGNQPAFIAYVETASELYRLTRESMSSPQTRKFVDNLIACIEQSDGPKYSGDVSSLSVLQSKALDLLKSIRTDQANMPSRLIGAGAQLAKLHHVKAGKSRNGPSFVAMASEAIEWLTAMILSHLSDPEVLETGAVLSGIQSLRRLIADKYEYQTEYQSLTLWRRATIAAQKLARPILDLLEDPKSDRSVKTSLWAEFVAIASGVARANALESVTDEKVTEDQHADMESFKALESILTPRLGDPHLPDELRSSYCRSLFEASIVHQLEPGEIPGAHSSVLADLQNIRRGRVKPIPYSRREDMCYVCFASLIALASPRDLSLEHEKLAQAAAPLLVLRLAIPIRAYIADQPLRGRAPQPLCELEELLYAFEQIGTLRLHPNALAADPIANDKRGERAHLYFLYPLLMKAVATAGDRWSGAAEVLDPLQKLLKSLTPFP</sequence>
<dbReference type="InterPro" id="IPR032691">
    <property type="entry name" value="Mon2/Sec7/BIG1-like_HUS"/>
</dbReference>
<feature type="coiled-coil region" evidence="3">
    <location>
        <begin position="7"/>
        <end position="34"/>
    </location>
</feature>
<dbReference type="Pfam" id="PF16206">
    <property type="entry name" value="Mon2_C"/>
    <property type="match status" value="1"/>
</dbReference>
<evidence type="ECO:0000256" key="2">
    <source>
        <dbReference type="ARBA" id="ARBA00022927"/>
    </source>
</evidence>
<dbReference type="Proteomes" id="UP001138500">
    <property type="component" value="Unassembled WGS sequence"/>
</dbReference>
<feature type="domain" description="Mon2/Sec7/BIG1-like HUS" evidence="4">
    <location>
        <begin position="200"/>
        <end position="348"/>
    </location>
</feature>
<keyword evidence="2" id="KW-0653">Protein transport</keyword>
<evidence type="ECO:0000256" key="3">
    <source>
        <dbReference type="SAM" id="Coils"/>
    </source>
</evidence>
<dbReference type="GO" id="GO:0015031">
    <property type="term" value="P:protein transport"/>
    <property type="evidence" value="ECO:0007669"/>
    <property type="project" value="UniProtKB-KW"/>
</dbReference>
<name>A0A9W7W621_9PEZI</name>
<evidence type="ECO:0000256" key="1">
    <source>
        <dbReference type="ARBA" id="ARBA00022448"/>
    </source>
</evidence>
<dbReference type="Pfam" id="PF16213">
    <property type="entry name" value="DCB"/>
    <property type="match status" value="1"/>
</dbReference>
<evidence type="ECO:0000313" key="8">
    <source>
        <dbReference type="Proteomes" id="UP001138500"/>
    </source>
</evidence>
<feature type="domain" description="Mon2 C-terminal" evidence="5">
    <location>
        <begin position="986"/>
        <end position="1119"/>
    </location>
</feature>
<dbReference type="OrthoDB" id="294853at2759"/>
<dbReference type="GO" id="GO:0005794">
    <property type="term" value="C:Golgi apparatus"/>
    <property type="evidence" value="ECO:0007669"/>
    <property type="project" value="UniProtKB-ARBA"/>
</dbReference>
<dbReference type="EMBL" id="RIBY02000280">
    <property type="protein sequence ID" value="KAH9844609.1"/>
    <property type="molecule type" value="Genomic_DNA"/>
</dbReference>